<dbReference type="OrthoDB" id="3078554at2"/>
<dbReference type="Gene3D" id="1.10.340.30">
    <property type="entry name" value="Hypothetical protein, domain 2"/>
    <property type="match status" value="1"/>
</dbReference>
<evidence type="ECO:0008006" key="3">
    <source>
        <dbReference type="Google" id="ProtNLM"/>
    </source>
</evidence>
<gene>
    <name evidence="1" type="ORF">CW354_13760</name>
</gene>
<evidence type="ECO:0000313" key="1">
    <source>
        <dbReference type="EMBL" id="PQA87106.1"/>
    </source>
</evidence>
<proteinExistence type="predicted"/>
<dbReference type="Proteomes" id="UP000239504">
    <property type="component" value="Unassembled WGS sequence"/>
</dbReference>
<dbReference type="EMBL" id="PJCH01000010">
    <property type="protein sequence ID" value="PQA87106.1"/>
    <property type="molecule type" value="Genomic_DNA"/>
</dbReference>
<accession>A0A2S7K3P5</accession>
<keyword evidence="2" id="KW-1185">Reference proteome</keyword>
<name>A0A2S7K3P5_9PROT</name>
<organism evidence="1 2">
    <name type="scientific">Hyphococcus luteus</name>
    <dbReference type="NCBI Taxonomy" id="2058213"/>
    <lineage>
        <taxon>Bacteria</taxon>
        <taxon>Pseudomonadati</taxon>
        <taxon>Pseudomonadota</taxon>
        <taxon>Alphaproteobacteria</taxon>
        <taxon>Parvularculales</taxon>
        <taxon>Parvularculaceae</taxon>
        <taxon>Hyphococcus</taxon>
    </lineage>
</organism>
<comment type="caution">
    <text evidence="1">The sequence shown here is derived from an EMBL/GenBank/DDBJ whole genome shotgun (WGS) entry which is preliminary data.</text>
</comment>
<dbReference type="InterPro" id="IPR011257">
    <property type="entry name" value="DNA_glycosylase"/>
</dbReference>
<dbReference type="SUPFAM" id="SSF48150">
    <property type="entry name" value="DNA-glycosylase"/>
    <property type="match status" value="1"/>
</dbReference>
<dbReference type="AlphaFoldDB" id="A0A2S7K3P5"/>
<dbReference type="GO" id="GO:0003824">
    <property type="term" value="F:catalytic activity"/>
    <property type="evidence" value="ECO:0007669"/>
    <property type="project" value="InterPro"/>
</dbReference>
<reference evidence="1 2" key="1">
    <citation type="submission" date="2017-12" db="EMBL/GenBank/DDBJ databases">
        <authorList>
            <person name="Hurst M.R.H."/>
        </authorList>
    </citation>
    <scope>NUCLEOTIDE SEQUENCE [LARGE SCALE GENOMIC DNA]</scope>
    <source>
        <strain evidence="1 2">SY-3-19</strain>
    </source>
</reference>
<protein>
    <recommendedName>
        <fullName evidence="3">Endonuclease</fullName>
    </recommendedName>
</protein>
<dbReference type="GO" id="GO:0006281">
    <property type="term" value="P:DNA repair"/>
    <property type="evidence" value="ECO:0007669"/>
    <property type="project" value="InterPro"/>
</dbReference>
<sequence>MTQKDVVKALIREQGTLYSEAMGAKIEKNTPQELFHWLLGAILLSARISSENAVKAGKGLRKENLYKIRDILDTPRDERIKTLNENGYARFDNIGADEIYAAAELVDEKYNGDLRRLREEADGDDARARRLLSEVKGIGEMGANIFLREAQWPWEEFCPRLDGPAVKEAKDLGLPDDAGKLAKLAGSRERFVRLAAALTRAALEGPAEAVKKAAA</sequence>
<evidence type="ECO:0000313" key="2">
    <source>
        <dbReference type="Proteomes" id="UP000239504"/>
    </source>
</evidence>
<dbReference type="RefSeq" id="WP_104830664.1">
    <property type="nucleotide sequence ID" value="NZ_PJCH01000010.1"/>
</dbReference>